<evidence type="ECO:0000313" key="2">
    <source>
        <dbReference type="Proteomes" id="UP001212152"/>
    </source>
</evidence>
<keyword evidence="2" id="KW-1185">Reference proteome</keyword>
<dbReference type="EMBL" id="JADGJQ010000145">
    <property type="protein sequence ID" value="KAJ3167247.1"/>
    <property type="molecule type" value="Genomic_DNA"/>
</dbReference>
<comment type="caution">
    <text evidence="1">The sequence shown here is derived from an EMBL/GenBank/DDBJ whole genome shotgun (WGS) entry which is preliminary data.</text>
</comment>
<dbReference type="AlphaFoldDB" id="A0AAD5TAX8"/>
<evidence type="ECO:0000313" key="1">
    <source>
        <dbReference type="EMBL" id="KAJ3167247.1"/>
    </source>
</evidence>
<reference evidence="1" key="1">
    <citation type="submission" date="2020-05" db="EMBL/GenBank/DDBJ databases">
        <title>Phylogenomic resolution of chytrid fungi.</title>
        <authorList>
            <person name="Stajich J.E."/>
            <person name="Amses K."/>
            <person name="Simmons R."/>
            <person name="Seto K."/>
            <person name="Myers J."/>
            <person name="Bonds A."/>
            <person name="Quandt C.A."/>
            <person name="Barry K."/>
            <person name="Liu P."/>
            <person name="Grigoriev I."/>
            <person name="Longcore J.E."/>
            <person name="James T.Y."/>
        </authorList>
    </citation>
    <scope>NUCLEOTIDE SEQUENCE</scope>
    <source>
        <strain evidence="1">JEL0379</strain>
    </source>
</reference>
<sequence>MDLETLRATLLTATSLSKAMFEDADGVGVVSTMLPKTTGQVYVTADGNLLRASTTYEASTVGCSGVPANVSASPFYGINPIFCDSTYIPTETGSQIFYKLGIPEKYCGDCNSLDIYTYMSVVADVKYYTGQISVLYDNDISGASRPIFVGYGTLVSGVDATLATNFKTVFSVVPASLLAGLYQARPAAMLASTLDSSGLFSSSPSTSGVARALLAVFQTIMLTYTDSTDSTCLTSMSTGGRA</sequence>
<dbReference type="Proteomes" id="UP001212152">
    <property type="component" value="Unassembled WGS sequence"/>
</dbReference>
<proteinExistence type="predicted"/>
<protein>
    <submittedName>
        <fullName evidence="1">Uncharacterized protein</fullName>
    </submittedName>
</protein>
<gene>
    <name evidence="1" type="ORF">HDU87_001716</name>
</gene>
<name>A0AAD5TAX8_9FUNG</name>
<accession>A0AAD5TAX8</accession>
<organism evidence="1 2">
    <name type="scientific">Geranomyces variabilis</name>
    <dbReference type="NCBI Taxonomy" id="109894"/>
    <lineage>
        <taxon>Eukaryota</taxon>
        <taxon>Fungi</taxon>
        <taxon>Fungi incertae sedis</taxon>
        <taxon>Chytridiomycota</taxon>
        <taxon>Chytridiomycota incertae sedis</taxon>
        <taxon>Chytridiomycetes</taxon>
        <taxon>Spizellomycetales</taxon>
        <taxon>Powellomycetaceae</taxon>
        <taxon>Geranomyces</taxon>
    </lineage>
</organism>